<keyword evidence="7" id="KW-1185">Reference proteome</keyword>
<dbReference type="EMBL" id="JAHRHJ020000007">
    <property type="protein sequence ID" value="KAH9309801.1"/>
    <property type="molecule type" value="Genomic_DNA"/>
</dbReference>
<reference evidence="6 7" key="1">
    <citation type="journal article" date="2021" name="Nat. Plants">
        <title>The Taxus genome provides insights into paclitaxel biosynthesis.</title>
        <authorList>
            <person name="Xiong X."/>
            <person name="Gou J."/>
            <person name="Liao Q."/>
            <person name="Li Y."/>
            <person name="Zhou Q."/>
            <person name="Bi G."/>
            <person name="Li C."/>
            <person name="Du R."/>
            <person name="Wang X."/>
            <person name="Sun T."/>
            <person name="Guo L."/>
            <person name="Liang H."/>
            <person name="Lu P."/>
            <person name="Wu Y."/>
            <person name="Zhang Z."/>
            <person name="Ro D.K."/>
            <person name="Shang Y."/>
            <person name="Huang S."/>
            <person name="Yan J."/>
        </authorList>
    </citation>
    <scope>NUCLEOTIDE SEQUENCE [LARGE SCALE GENOMIC DNA]</scope>
    <source>
        <strain evidence="6">Ta-2019</strain>
    </source>
</reference>
<dbReference type="Gene3D" id="3.30.559.10">
    <property type="entry name" value="Chloramphenicol acetyltransferase-like domain"/>
    <property type="match status" value="1"/>
</dbReference>
<proteinExistence type="inferred from homology"/>
<sequence length="171" mass="19242">MNKFVNGDHNEFCATLKDPVNVVPAEETPKEVLYLTNIDDQDIIRVTLQTLHVYAASANFSGAYPAEVIRNALSKALVYYYPLAGRMRKTHSGKLEVNCTGEGAVFVEANANCSVEEGGYMAQITPSMKQLLYEFPLNYEHHEIPPLVVQVYQTVFSHKQTSSKERHDDQM</sequence>
<evidence type="ECO:0000256" key="4">
    <source>
        <dbReference type="ARBA" id="ARBA00023059"/>
    </source>
</evidence>
<dbReference type="GO" id="GO:0016746">
    <property type="term" value="F:acyltransferase activity"/>
    <property type="evidence" value="ECO:0007669"/>
    <property type="project" value="UniProtKB-KW"/>
</dbReference>
<feature type="non-terminal residue" evidence="6">
    <location>
        <position position="171"/>
    </location>
</feature>
<protein>
    <submittedName>
        <fullName evidence="6">Uncharacterized protein</fullName>
    </submittedName>
</protein>
<dbReference type="AlphaFoldDB" id="A0AA38KXM7"/>
<keyword evidence="3" id="KW-0808">Transferase</keyword>
<dbReference type="PANTHER" id="PTHR31147">
    <property type="entry name" value="ACYL TRANSFERASE 4"/>
    <property type="match status" value="1"/>
</dbReference>
<dbReference type="GO" id="GO:0042617">
    <property type="term" value="P:paclitaxel biosynthetic process"/>
    <property type="evidence" value="ECO:0007669"/>
    <property type="project" value="UniProtKB-KW"/>
</dbReference>
<name>A0AA38KXM7_TAXCH</name>
<accession>A0AA38KXM7</accession>
<comment type="pathway">
    <text evidence="1">Alkaloid biosynthesis; taxol biosynthesis.</text>
</comment>
<keyword evidence="4" id="KW-0876">Taxol biosynthesis</keyword>
<dbReference type="PANTHER" id="PTHR31147:SF1">
    <property type="entry name" value="ACYL TRANSFERASE 4"/>
    <property type="match status" value="1"/>
</dbReference>
<gene>
    <name evidence="6" type="ORF">KI387_037712</name>
</gene>
<keyword evidence="5" id="KW-0012">Acyltransferase</keyword>
<dbReference type="InterPro" id="IPR050898">
    <property type="entry name" value="Plant_acyltransferase"/>
</dbReference>
<evidence type="ECO:0000256" key="5">
    <source>
        <dbReference type="ARBA" id="ARBA00023315"/>
    </source>
</evidence>
<organism evidence="6 7">
    <name type="scientific">Taxus chinensis</name>
    <name type="common">Chinese yew</name>
    <name type="synonym">Taxus wallichiana var. chinensis</name>
    <dbReference type="NCBI Taxonomy" id="29808"/>
    <lineage>
        <taxon>Eukaryota</taxon>
        <taxon>Viridiplantae</taxon>
        <taxon>Streptophyta</taxon>
        <taxon>Embryophyta</taxon>
        <taxon>Tracheophyta</taxon>
        <taxon>Spermatophyta</taxon>
        <taxon>Pinopsida</taxon>
        <taxon>Pinidae</taxon>
        <taxon>Conifers II</taxon>
        <taxon>Cupressales</taxon>
        <taxon>Taxaceae</taxon>
        <taxon>Taxus</taxon>
    </lineage>
</organism>
<evidence type="ECO:0000313" key="6">
    <source>
        <dbReference type="EMBL" id="KAH9309801.1"/>
    </source>
</evidence>
<comment type="similarity">
    <text evidence="2">Belongs to the plant acyltransferase family.</text>
</comment>
<dbReference type="InterPro" id="IPR023213">
    <property type="entry name" value="CAT-like_dom_sf"/>
</dbReference>
<evidence type="ECO:0000256" key="2">
    <source>
        <dbReference type="ARBA" id="ARBA00009861"/>
    </source>
</evidence>
<dbReference type="OMA" id="ANCGLED"/>
<evidence type="ECO:0000256" key="1">
    <source>
        <dbReference type="ARBA" id="ARBA00005122"/>
    </source>
</evidence>
<comment type="caution">
    <text evidence="6">The sequence shown here is derived from an EMBL/GenBank/DDBJ whole genome shotgun (WGS) entry which is preliminary data.</text>
</comment>
<dbReference type="Pfam" id="PF02458">
    <property type="entry name" value="Transferase"/>
    <property type="match status" value="1"/>
</dbReference>
<evidence type="ECO:0000256" key="3">
    <source>
        <dbReference type="ARBA" id="ARBA00022679"/>
    </source>
</evidence>
<dbReference type="Proteomes" id="UP000824469">
    <property type="component" value="Unassembled WGS sequence"/>
</dbReference>
<evidence type="ECO:0000313" key="7">
    <source>
        <dbReference type="Proteomes" id="UP000824469"/>
    </source>
</evidence>